<evidence type="ECO:0000256" key="6">
    <source>
        <dbReference type="SAM" id="Phobius"/>
    </source>
</evidence>
<evidence type="ECO:0000256" key="1">
    <source>
        <dbReference type="ARBA" id="ARBA00004167"/>
    </source>
</evidence>
<feature type="signal peptide" evidence="7">
    <location>
        <begin position="1"/>
        <end position="17"/>
    </location>
</feature>
<name>A0AAW2Z5C5_9EUKA</name>
<feature type="chain" id="PRO_5043665986" evidence="7">
    <location>
        <begin position="18"/>
        <end position="229"/>
    </location>
</feature>
<dbReference type="EMBL" id="JAOPGA020001001">
    <property type="protein sequence ID" value="KAL0483936.1"/>
    <property type="molecule type" value="Genomic_DNA"/>
</dbReference>
<evidence type="ECO:0000313" key="9">
    <source>
        <dbReference type="Proteomes" id="UP001431209"/>
    </source>
</evidence>
<evidence type="ECO:0000256" key="2">
    <source>
        <dbReference type="ARBA" id="ARBA00022692"/>
    </source>
</evidence>
<evidence type="ECO:0000256" key="5">
    <source>
        <dbReference type="ARBA" id="ARBA00023136"/>
    </source>
</evidence>
<evidence type="ECO:0000256" key="7">
    <source>
        <dbReference type="SAM" id="SignalP"/>
    </source>
</evidence>
<protein>
    <submittedName>
        <fullName evidence="8">Pvrl1</fullName>
    </submittedName>
</protein>
<evidence type="ECO:0000256" key="3">
    <source>
        <dbReference type="ARBA" id="ARBA00022729"/>
    </source>
</evidence>
<evidence type="ECO:0000313" key="8">
    <source>
        <dbReference type="EMBL" id="KAL0483936.1"/>
    </source>
</evidence>
<sequence>MRIVALILLLIATTVIAENNACKFYDVNSEKNYDLNQAASKTGYYKIEKHIDPWFVADSELSTFVNVCDPVINFDAQGKCEVKDQLSYGVRKNTKTGEVKCTQTSNNVITAKAKGYLLGKPGVVLTYESHKFNRSKVGVELYLDCDADAPDSQVTGLKFISYQTSPGYVLHYEGKSKAACGESKDKKGLNIPAIVGGVVGGLVGFILLTLVVVGVIVVIRRRRSYQPLY</sequence>
<dbReference type="Proteomes" id="UP001431209">
    <property type="component" value="Unassembled WGS sequence"/>
</dbReference>
<comment type="subcellular location">
    <subcellularLocation>
        <location evidence="1">Membrane</location>
        <topology evidence="1">Single-pass membrane protein</topology>
    </subcellularLocation>
</comment>
<dbReference type="AlphaFoldDB" id="A0AAW2Z5C5"/>
<evidence type="ECO:0000256" key="4">
    <source>
        <dbReference type="ARBA" id="ARBA00022989"/>
    </source>
</evidence>
<keyword evidence="2 6" id="KW-0812">Transmembrane</keyword>
<dbReference type="Gene3D" id="2.70.130.10">
    <property type="entry name" value="Mannose-6-phosphate receptor binding domain"/>
    <property type="match status" value="1"/>
</dbReference>
<proteinExistence type="predicted"/>
<dbReference type="InterPro" id="IPR009011">
    <property type="entry name" value="Man6P_isomerase_rcpt-bd_dom_sf"/>
</dbReference>
<gene>
    <name evidence="8" type="ORF">AKO1_004525</name>
</gene>
<feature type="transmembrane region" description="Helical" evidence="6">
    <location>
        <begin position="193"/>
        <end position="219"/>
    </location>
</feature>
<keyword evidence="4 6" id="KW-1133">Transmembrane helix</keyword>
<accession>A0AAW2Z5C5</accession>
<reference evidence="8 9" key="1">
    <citation type="submission" date="2024-03" db="EMBL/GenBank/DDBJ databases">
        <title>The Acrasis kona genome and developmental transcriptomes reveal deep origins of eukaryotic multicellular pathways.</title>
        <authorList>
            <person name="Sheikh S."/>
            <person name="Fu C.-J."/>
            <person name="Brown M.W."/>
            <person name="Baldauf S.L."/>
        </authorList>
    </citation>
    <scope>NUCLEOTIDE SEQUENCE [LARGE SCALE GENOMIC DNA]</scope>
    <source>
        <strain evidence="8 9">ATCC MYA-3509</strain>
    </source>
</reference>
<dbReference type="GO" id="GO:0016020">
    <property type="term" value="C:membrane"/>
    <property type="evidence" value="ECO:0007669"/>
    <property type="project" value="UniProtKB-SubCell"/>
</dbReference>
<dbReference type="InterPro" id="IPR018939">
    <property type="entry name" value="Autophagy-rel_prot_27"/>
</dbReference>
<dbReference type="Pfam" id="PF09451">
    <property type="entry name" value="ATG27"/>
    <property type="match status" value="1"/>
</dbReference>
<keyword evidence="9" id="KW-1185">Reference proteome</keyword>
<comment type="caution">
    <text evidence="8">The sequence shown here is derived from an EMBL/GenBank/DDBJ whole genome shotgun (WGS) entry which is preliminary data.</text>
</comment>
<organism evidence="8 9">
    <name type="scientific">Acrasis kona</name>
    <dbReference type="NCBI Taxonomy" id="1008807"/>
    <lineage>
        <taxon>Eukaryota</taxon>
        <taxon>Discoba</taxon>
        <taxon>Heterolobosea</taxon>
        <taxon>Tetramitia</taxon>
        <taxon>Eutetramitia</taxon>
        <taxon>Acrasidae</taxon>
        <taxon>Acrasis</taxon>
    </lineage>
</organism>
<keyword evidence="3 7" id="KW-0732">Signal</keyword>
<keyword evidence="5 6" id="KW-0472">Membrane</keyword>